<reference evidence="2" key="1">
    <citation type="submission" date="2016-11" db="EMBL/GenBank/DDBJ databases">
        <authorList>
            <person name="Varghese N."/>
            <person name="Submissions S."/>
        </authorList>
    </citation>
    <scope>NUCLEOTIDE SEQUENCE [LARGE SCALE GENOMIC DNA]</scope>
    <source>
        <strain evidence="2">DSM 18802</strain>
    </source>
</reference>
<organism evidence="1 2">
    <name type="scientific">Caldanaerovirga acetigignens</name>
    <dbReference type="NCBI Taxonomy" id="447595"/>
    <lineage>
        <taxon>Bacteria</taxon>
        <taxon>Bacillati</taxon>
        <taxon>Bacillota</taxon>
        <taxon>Clostridia</taxon>
        <taxon>Thermosediminibacterales</taxon>
        <taxon>Thermosediminibacteraceae</taxon>
        <taxon>Caldanaerovirga</taxon>
    </lineage>
</organism>
<evidence type="ECO:0008006" key="3">
    <source>
        <dbReference type="Google" id="ProtNLM"/>
    </source>
</evidence>
<dbReference type="Proteomes" id="UP000184375">
    <property type="component" value="Unassembled WGS sequence"/>
</dbReference>
<accession>A0A1M7MFC6</accession>
<dbReference type="OrthoDB" id="160982at2"/>
<dbReference type="AlphaFoldDB" id="A0A1M7MFC6"/>
<dbReference type="STRING" id="447595.SAMN05660826_02277"/>
<protein>
    <recommendedName>
        <fullName evidence="3">DUF4194 domain-containing protein</fullName>
    </recommendedName>
</protein>
<dbReference type="Pfam" id="PF13835">
    <property type="entry name" value="DUF4194"/>
    <property type="match status" value="1"/>
</dbReference>
<evidence type="ECO:0000313" key="1">
    <source>
        <dbReference type="EMBL" id="SHM89501.1"/>
    </source>
</evidence>
<sequence length="211" mass="25315">MWHEEYEKMSDSQKEEFARLINFLLSHNFILREKYDKTSMNVRINPDYRFVERYFEVFSGYLSMAGWDVQKDNHYGVISIYNRFEQNRARLKKFETLVLFALRLLYEEEREKLSLRKDVIVTKGDVVRKLLNTGAIDRKPAERDLNEALNLFKNYQIIEKIENPLDDYESKIIIYPSILHVLPSEKINVIYRMIEEKSAEEEIPEGEEEES</sequence>
<evidence type="ECO:0000313" key="2">
    <source>
        <dbReference type="Proteomes" id="UP000184375"/>
    </source>
</evidence>
<gene>
    <name evidence="1" type="ORF">SAMN05660826_02277</name>
</gene>
<dbReference type="InterPro" id="IPR025449">
    <property type="entry name" value="JetB"/>
</dbReference>
<dbReference type="EMBL" id="FRCR01000021">
    <property type="protein sequence ID" value="SHM89501.1"/>
    <property type="molecule type" value="Genomic_DNA"/>
</dbReference>
<dbReference type="RefSeq" id="WP_073258535.1">
    <property type="nucleotide sequence ID" value="NZ_FRCR01000021.1"/>
</dbReference>
<keyword evidence="2" id="KW-1185">Reference proteome</keyword>
<name>A0A1M7MFC6_9FIRM</name>
<proteinExistence type="predicted"/>